<name>A0AB36LXI4_ACINO</name>
<proteinExistence type="predicted"/>
<feature type="transmembrane region" description="Helical" evidence="1">
    <location>
        <begin position="6"/>
        <end position="24"/>
    </location>
</feature>
<gene>
    <name evidence="2" type="ORF">B9X58_18045</name>
</gene>
<keyword evidence="1" id="KW-0812">Transmembrane</keyword>
<evidence type="ECO:0000313" key="2">
    <source>
        <dbReference type="EMBL" id="OTL93838.1"/>
    </source>
</evidence>
<dbReference type="EMBL" id="NGDO01000082">
    <property type="protein sequence ID" value="OTL93838.1"/>
    <property type="molecule type" value="Genomic_DNA"/>
</dbReference>
<protein>
    <submittedName>
        <fullName evidence="2">Uncharacterized protein</fullName>
    </submittedName>
</protein>
<accession>A0AB36LXI4</accession>
<organism evidence="2 3">
    <name type="scientific">Acinetobacter nosocomialis</name>
    <dbReference type="NCBI Taxonomy" id="106654"/>
    <lineage>
        <taxon>Bacteria</taxon>
        <taxon>Pseudomonadati</taxon>
        <taxon>Pseudomonadota</taxon>
        <taxon>Gammaproteobacteria</taxon>
        <taxon>Moraxellales</taxon>
        <taxon>Moraxellaceae</taxon>
        <taxon>Acinetobacter</taxon>
        <taxon>Acinetobacter calcoaceticus/baumannii complex</taxon>
    </lineage>
</organism>
<sequence>MFVISQSLEVIWMLSVSLIVYLVMTKIVPKLKHIHIGITSNS</sequence>
<reference evidence="2 3" key="1">
    <citation type="submission" date="2017-05" db="EMBL/GenBank/DDBJ databases">
        <authorList>
            <person name="Kreiswirth B."/>
            <person name="Manca C."/>
            <person name="Chen L."/>
            <person name="Evans S."/>
            <person name="Fowler V."/>
            <person name="Patel R."/>
            <person name="Chambers H."/>
            <person name="Bonomo R."/>
            <person name="Paul V."/>
            <person name="Sankar J."/>
            <person name="Gaind R."/>
            <person name="Ray P."/>
            <person name="Gautam V."/>
            <person name="Biswal M."/>
            <person name="Datta S."/>
            <person name="Walia K."/>
            <person name="Adams M."/>
            <person name="Nelson K."/>
            <person name="Sutton G."/>
            <person name="Fouts D."/>
            <person name="Hujer K."/>
            <person name="Hujer A."/>
        </authorList>
    </citation>
    <scope>NUCLEOTIDE SEQUENCE [LARGE SCALE GENOMIC DNA]</scope>
    <source>
        <strain evidence="2 3">PR324</strain>
    </source>
</reference>
<comment type="caution">
    <text evidence="2">The sequence shown here is derived from an EMBL/GenBank/DDBJ whole genome shotgun (WGS) entry which is preliminary data.</text>
</comment>
<dbReference type="Proteomes" id="UP000194767">
    <property type="component" value="Unassembled WGS sequence"/>
</dbReference>
<evidence type="ECO:0000256" key="1">
    <source>
        <dbReference type="SAM" id="Phobius"/>
    </source>
</evidence>
<evidence type="ECO:0000313" key="3">
    <source>
        <dbReference type="Proteomes" id="UP000194767"/>
    </source>
</evidence>
<keyword evidence="1" id="KW-0472">Membrane</keyword>
<dbReference type="AlphaFoldDB" id="A0AB36LXI4"/>
<keyword evidence="1" id="KW-1133">Transmembrane helix</keyword>